<dbReference type="EMBL" id="QZJZ01000091">
    <property type="protein sequence ID" value="RJP56769.1"/>
    <property type="molecule type" value="Genomic_DNA"/>
</dbReference>
<dbReference type="PANTHER" id="PTHR12350">
    <property type="entry name" value="HISTONE-LYSINE N-METHYLTRANSFERASE-RELATED"/>
    <property type="match status" value="1"/>
</dbReference>
<dbReference type="Pfam" id="PF00856">
    <property type="entry name" value="SET"/>
    <property type="match status" value="1"/>
</dbReference>
<gene>
    <name evidence="2" type="ORF">C4541_11605</name>
</gene>
<dbReference type="AlphaFoldDB" id="A0A3A4QVQ9"/>
<sequence length="171" mass="19399">MAAVFTRIAGAKGKGVFAARAFAAGEKIVYVEGTPIPNDVALAMPQEKLDHMGSCDAHHCIVWREPECYINHSCEPNVYEKNRWIIAMRDIAEGEELAFDYAMNGVSGIDDWQMDCLCESASCRKKVCGEFFALPVDVQRKYVPFLDDWFVQMYKEQIARLRPIPILVNFK</sequence>
<evidence type="ECO:0000259" key="1">
    <source>
        <dbReference type="PROSITE" id="PS50280"/>
    </source>
</evidence>
<dbReference type="PROSITE" id="PS50280">
    <property type="entry name" value="SET"/>
    <property type="match status" value="1"/>
</dbReference>
<proteinExistence type="predicted"/>
<evidence type="ECO:0000313" key="3">
    <source>
        <dbReference type="Proteomes" id="UP000266426"/>
    </source>
</evidence>
<dbReference type="Gene3D" id="2.170.270.10">
    <property type="entry name" value="SET domain"/>
    <property type="match status" value="1"/>
</dbReference>
<evidence type="ECO:0000313" key="2">
    <source>
        <dbReference type="EMBL" id="RJP56769.1"/>
    </source>
</evidence>
<dbReference type="InterPro" id="IPR046341">
    <property type="entry name" value="SET_dom_sf"/>
</dbReference>
<accession>A0A3A4QVQ9</accession>
<dbReference type="InterPro" id="IPR001214">
    <property type="entry name" value="SET_dom"/>
</dbReference>
<dbReference type="SUPFAM" id="SSF82199">
    <property type="entry name" value="SET domain"/>
    <property type="match status" value="1"/>
</dbReference>
<dbReference type="GO" id="GO:0032259">
    <property type="term" value="P:methylation"/>
    <property type="evidence" value="ECO:0007669"/>
    <property type="project" value="UniProtKB-KW"/>
</dbReference>
<reference evidence="2 3" key="1">
    <citation type="journal article" date="2017" name="ISME J.">
        <title>Energy and carbon metabolisms in a deep terrestrial subsurface fluid microbial community.</title>
        <authorList>
            <person name="Momper L."/>
            <person name="Jungbluth S.P."/>
            <person name="Lee M.D."/>
            <person name="Amend J.P."/>
        </authorList>
    </citation>
    <scope>NUCLEOTIDE SEQUENCE [LARGE SCALE GENOMIC DNA]</scope>
    <source>
        <strain evidence="2">SURF_26</strain>
    </source>
</reference>
<dbReference type="GO" id="GO:0008168">
    <property type="term" value="F:methyltransferase activity"/>
    <property type="evidence" value="ECO:0007669"/>
    <property type="project" value="UniProtKB-KW"/>
</dbReference>
<dbReference type="PANTHER" id="PTHR12350:SF19">
    <property type="entry name" value="SET DOMAIN-CONTAINING PROTEIN"/>
    <property type="match status" value="1"/>
</dbReference>
<dbReference type="InterPro" id="IPR053201">
    <property type="entry name" value="Flavunoidine_N-MTase"/>
</dbReference>
<keyword evidence="2" id="KW-0489">Methyltransferase</keyword>
<dbReference type="SMART" id="SM00317">
    <property type="entry name" value="SET"/>
    <property type="match status" value="1"/>
</dbReference>
<feature type="domain" description="SET" evidence="1">
    <location>
        <begin position="1"/>
        <end position="102"/>
    </location>
</feature>
<organism evidence="2 3">
    <name type="scientific">Candidatus Auribacter fodinae</name>
    <dbReference type="NCBI Taxonomy" id="2093366"/>
    <lineage>
        <taxon>Bacteria</taxon>
        <taxon>Pseudomonadati</taxon>
        <taxon>Candidatus Auribacterota</taxon>
        <taxon>Candidatus Auribacteria</taxon>
        <taxon>Candidatus Auribacterales</taxon>
        <taxon>Candidatus Auribacteraceae</taxon>
        <taxon>Candidatus Auribacter</taxon>
    </lineage>
</organism>
<name>A0A3A4QVQ9_9BACT</name>
<keyword evidence="2" id="KW-0808">Transferase</keyword>
<comment type="caution">
    <text evidence="2">The sequence shown here is derived from an EMBL/GenBank/DDBJ whole genome shotgun (WGS) entry which is preliminary data.</text>
</comment>
<protein>
    <submittedName>
        <fullName evidence="2">SET domain-containing protein-lysine N-methyltransferase</fullName>
    </submittedName>
</protein>
<dbReference type="Proteomes" id="UP000266426">
    <property type="component" value="Unassembled WGS sequence"/>
</dbReference>